<evidence type="ECO:0000256" key="4">
    <source>
        <dbReference type="ARBA" id="ARBA00022723"/>
    </source>
</evidence>
<dbReference type="EC" id="2.3.2.27" evidence="2"/>
<dbReference type="GO" id="GO:0008270">
    <property type="term" value="F:zinc ion binding"/>
    <property type="evidence" value="ECO:0007669"/>
    <property type="project" value="UniProtKB-KW"/>
</dbReference>
<comment type="catalytic activity">
    <reaction evidence="1">
        <text>S-ubiquitinyl-[E2 ubiquitin-conjugating enzyme]-L-cysteine + [acceptor protein]-L-lysine = [E2 ubiquitin-conjugating enzyme]-L-cysteine + N(6)-ubiquitinyl-[acceptor protein]-L-lysine.</text>
        <dbReference type="EC" id="2.3.2.27"/>
    </reaction>
</comment>
<evidence type="ECO:0000313" key="12">
    <source>
        <dbReference type="Proteomes" id="UP001141552"/>
    </source>
</evidence>
<feature type="region of interest" description="Disordered" evidence="9">
    <location>
        <begin position="311"/>
        <end position="336"/>
    </location>
</feature>
<dbReference type="SUPFAM" id="SSF57850">
    <property type="entry name" value="RING/U-box"/>
    <property type="match status" value="1"/>
</dbReference>
<evidence type="ECO:0000256" key="5">
    <source>
        <dbReference type="ARBA" id="ARBA00022771"/>
    </source>
</evidence>
<evidence type="ECO:0000256" key="6">
    <source>
        <dbReference type="ARBA" id="ARBA00022786"/>
    </source>
</evidence>
<dbReference type="Pfam" id="PF13639">
    <property type="entry name" value="zf-RING_2"/>
    <property type="match status" value="1"/>
</dbReference>
<keyword evidence="3" id="KW-0808">Transferase</keyword>
<sequence>MVNPVVEEAHIKCPLCQSGFLEEFESTRDHNNNASVALGSARALSLLAPIFLDLMGGMRRSRALITAQEHVSSSSSSSSPQEDDRPGTELGSSGTNSPPLMNVGQDHRVGSEGSENNRERNGRSMILVNPFNEEAIILQLPFIIHRFGTQTQNLTGSFGDYLIGPGLDFLLQQLAENAGNHYGTPPADKAAVKAMPTVTVEQDLQCPVCLEEFEIGGTGKEMPCLHKFHDECIVRWLELHSSCPVCRFQMPCEEPKTRASRLSSSEEAIRNDNAMTSIGRVGDREERVENDRRNWIPMPWPFDGLFPVSESTNGGISTSVPSAANVPENASHTDEN</sequence>
<feature type="compositionally biased region" description="Polar residues" evidence="9">
    <location>
        <begin position="90"/>
        <end position="99"/>
    </location>
</feature>
<accession>A0A9Q0F3J8</accession>
<reference evidence="11" key="1">
    <citation type="submission" date="2022-02" db="EMBL/GenBank/DDBJ databases">
        <authorList>
            <person name="Henning P.M."/>
            <person name="McCubbin A.G."/>
            <person name="Shore J.S."/>
        </authorList>
    </citation>
    <scope>NUCLEOTIDE SEQUENCE</scope>
    <source>
        <strain evidence="11">F60SS</strain>
        <tissue evidence="11">Leaves</tissue>
    </source>
</reference>
<keyword evidence="4" id="KW-0479">Metal-binding</keyword>
<keyword evidence="5 8" id="KW-0863">Zinc-finger</keyword>
<dbReference type="PROSITE" id="PS50089">
    <property type="entry name" value="ZF_RING_2"/>
    <property type="match status" value="1"/>
</dbReference>
<dbReference type="PANTHER" id="PTHR15710">
    <property type="entry name" value="E3 UBIQUITIN-PROTEIN LIGASE PRAJA"/>
    <property type="match status" value="1"/>
</dbReference>
<dbReference type="GO" id="GO:0061630">
    <property type="term" value="F:ubiquitin protein ligase activity"/>
    <property type="evidence" value="ECO:0007669"/>
    <property type="project" value="UniProtKB-EC"/>
</dbReference>
<evidence type="ECO:0000313" key="11">
    <source>
        <dbReference type="EMBL" id="KAJ4824313.1"/>
    </source>
</evidence>
<dbReference type="PANTHER" id="PTHR15710:SF199">
    <property type="entry name" value="RING-TYPE E3 UBIQUITIN TRANSFERASE"/>
    <property type="match status" value="1"/>
</dbReference>
<dbReference type="OrthoDB" id="21204at2759"/>
<dbReference type="EMBL" id="JAKUCV010007211">
    <property type="protein sequence ID" value="KAJ4824313.1"/>
    <property type="molecule type" value="Genomic_DNA"/>
</dbReference>
<keyword evidence="7" id="KW-0862">Zinc</keyword>
<feature type="compositionally biased region" description="Polar residues" evidence="9">
    <location>
        <begin position="311"/>
        <end position="322"/>
    </location>
</feature>
<keyword evidence="6" id="KW-0833">Ubl conjugation pathway</keyword>
<evidence type="ECO:0000256" key="9">
    <source>
        <dbReference type="SAM" id="MobiDB-lite"/>
    </source>
</evidence>
<dbReference type="GO" id="GO:0005737">
    <property type="term" value="C:cytoplasm"/>
    <property type="evidence" value="ECO:0007669"/>
    <property type="project" value="TreeGrafter"/>
</dbReference>
<dbReference type="SMART" id="SM00184">
    <property type="entry name" value="RING"/>
    <property type="match status" value="1"/>
</dbReference>
<reference evidence="11" key="2">
    <citation type="journal article" date="2023" name="Plants (Basel)">
        <title>Annotation of the Turnera subulata (Passifloraceae) Draft Genome Reveals the S-Locus Evolved after the Divergence of Turneroideae from Passifloroideae in a Stepwise Manner.</title>
        <authorList>
            <person name="Henning P.M."/>
            <person name="Roalson E.H."/>
            <person name="Mir W."/>
            <person name="McCubbin A.G."/>
            <person name="Shore J.S."/>
        </authorList>
    </citation>
    <scope>NUCLEOTIDE SEQUENCE</scope>
    <source>
        <strain evidence="11">F60SS</strain>
    </source>
</reference>
<evidence type="ECO:0000259" key="10">
    <source>
        <dbReference type="PROSITE" id="PS50089"/>
    </source>
</evidence>
<keyword evidence="12" id="KW-1185">Reference proteome</keyword>
<dbReference type="AlphaFoldDB" id="A0A9Q0F3J8"/>
<dbReference type="Proteomes" id="UP001141552">
    <property type="component" value="Unassembled WGS sequence"/>
</dbReference>
<dbReference type="InterPro" id="IPR001841">
    <property type="entry name" value="Znf_RING"/>
</dbReference>
<evidence type="ECO:0000256" key="3">
    <source>
        <dbReference type="ARBA" id="ARBA00022679"/>
    </source>
</evidence>
<feature type="region of interest" description="Disordered" evidence="9">
    <location>
        <begin position="66"/>
        <end position="121"/>
    </location>
</feature>
<name>A0A9Q0F3J8_9ROSI</name>
<evidence type="ECO:0000256" key="7">
    <source>
        <dbReference type="ARBA" id="ARBA00022833"/>
    </source>
</evidence>
<dbReference type="FunFam" id="3.30.40.10:FF:000127">
    <property type="entry name" value="E3 ubiquitin-protein ligase RNF181"/>
    <property type="match status" value="1"/>
</dbReference>
<comment type="caution">
    <text evidence="11">The sequence shown here is derived from an EMBL/GenBank/DDBJ whole genome shotgun (WGS) entry which is preliminary data.</text>
</comment>
<dbReference type="Gene3D" id="3.30.40.10">
    <property type="entry name" value="Zinc/RING finger domain, C3HC4 (zinc finger)"/>
    <property type="match status" value="1"/>
</dbReference>
<feature type="compositionally biased region" description="Basic and acidic residues" evidence="9">
    <location>
        <begin position="105"/>
        <end position="121"/>
    </location>
</feature>
<evidence type="ECO:0000256" key="8">
    <source>
        <dbReference type="PROSITE-ProRule" id="PRU00175"/>
    </source>
</evidence>
<dbReference type="GO" id="GO:0016567">
    <property type="term" value="P:protein ubiquitination"/>
    <property type="evidence" value="ECO:0007669"/>
    <property type="project" value="UniProtKB-ARBA"/>
</dbReference>
<evidence type="ECO:0000256" key="1">
    <source>
        <dbReference type="ARBA" id="ARBA00000900"/>
    </source>
</evidence>
<organism evidence="11 12">
    <name type="scientific">Turnera subulata</name>
    <dbReference type="NCBI Taxonomy" id="218843"/>
    <lineage>
        <taxon>Eukaryota</taxon>
        <taxon>Viridiplantae</taxon>
        <taxon>Streptophyta</taxon>
        <taxon>Embryophyta</taxon>
        <taxon>Tracheophyta</taxon>
        <taxon>Spermatophyta</taxon>
        <taxon>Magnoliopsida</taxon>
        <taxon>eudicotyledons</taxon>
        <taxon>Gunneridae</taxon>
        <taxon>Pentapetalae</taxon>
        <taxon>rosids</taxon>
        <taxon>fabids</taxon>
        <taxon>Malpighiales</taxon>
        <taxon>Passifloraceae</taxon>
        <taxon>Turnera</taxon>
    </lineage>
</organism>
<proteinExistence type="predicted"/>
<evidence type="ECO:0000256" key="2">
    <source>
        <dbReference type="ARBA" id="ARBA00012483"/>
    </source>
</evidence>
<dbReference type="InterPro" id="IPR013083">
    <property type="entry name" value="Znf_RING/FYVE/PHD"/>
</dbReference>
<feature type="domain" description="RING-type" evidence="10">
    <location>
        <begin position="206"/>
        <end position="247"/>
    </location>
</feature>
<protein>
    <recommendedName>
        <fullName evidence="2">RING-type E3 ubiquitin transferase</fullName>
        <ecNumber evidence="2">2.3.2.27</ecNumber>
    </recommendedName>
</protein>
<gene>
    <name evidence="11" type="ORF">Tsubulata_049083</name>
</gene>